<dbReference type="EMBL" id="PCVG01000085">
    <property type="protein sequence ID" value="PIQ68049.1"/>
    <property type="molecule type" value="Genomic_DNA"/>
</dbReference>
<reference evidence="1 2" key="1">
    <citation type="submission" date="2017-09" db="EMBL/GenBank/DDBJ databases">
        <title>Depth-based differentiation of microbial function through sediment-hosted aquifers and enrichment of novel symbionts in the deep terrestrial subsurface.</title>
        <authorList>
            <person name="Probst A.J."/>
            <person name="Ladd B."/>
            <person name="Jarett J.K."/>
            <person name="Geller-Mcgrath D.E."/>
            <person name="Sieber C.M."/>
            <person name="Emerson J.B."/>
            <person name="Anantharaman K."/>
            <person name="Thomas B.C."/>
            <person name="Malmstrom R."/>
            <person name="Stieglmeier M."/>
            <person name="Klingl A."/>
            <person name="Woyke T."/>
            <person name="Ryan C.M."/>
            <person name="Banfield J.F."/>
        </authorList>
    </citation>
    <scope>NUCLEOTIDE SEQUENCE [LARGE SCALE GENOMIC DNA]</scope>
    <source>
        <strain evidence="1">CG11_big_fil_rev_8_21_14_0_20_46_11</strain>
    </source>
</reference>
<gene>
    <name evidence="1" type="ORF">COV91_06235</name>
</gene>
<proteinExistence type="predicted"/>
<evidence type="ECO:0000313" key="2">
    <source>
        <dbReference type="Proteomes" id="UP000229342"/>
    </source>
</evidence>
<accession>A0A2H0K9X9</accession>
<dbReference type="AlphaFoldDB" id="A0A2H0K9X9"/>
<evidence type="ECO:0000313" key="1">
    <source>
        <dbReference type="EMBL" id="PIQ68049.1"/>
    </source>
</evidence>
<dbReference type="Proteomes" id="UP000229342">
    <property type="component" value="Unassembled WGS sequence"/>
</dbReference>
<comment type="caution">
    <text evidence="1">The sequence shown here is derived from an EMBL/GenBank/DDBJ whole genome shotgun (WGS) entry which is preliminary data.</text>
</comment>
<organism evidence="1 2">
    <name type="scientific">Candidatus Taylorbacteria bacterium CG11_big_fil_rev_8_21_14_0_20_46_11</name>
    <dbReference type="NCBI Taxonomy" id="1975025"/>
    <lineage>
        <taxon>Bacteria</taxon>
        <taxon>Candidatus Tayloriibacteriota</taxon>
    </lineage>
</organism>
<name>A0A2H0K9X9_9BACT</name>
<sequence>MTTKLIIWIKDSTWHARLIREEVYNTETSTVPGAEVIYIGLTETCEQDEEILRRMAILELKRPFTRKITWPDTREVWKF</sequence>
<protein>
    <submittedName>
        <fullName evidence="1">Uncharacterized protein</fullName>
    </submittedName>
</protein>